<protein>
    <submittedName>
        <fullName evidence="2">Uncharacterized protein</fullName>
    </submittedName>
</protein>
<dbReference type="EMBL" id="CAJNNW010018815">
    <property type="protein sequence ID" value="CAE8663522.1"/>
    <property type="molecule type" value="Genomic_DNA"/>
</dbReference>
<organism evidence="2 3">
    <name type="scientific">Polarella glacialis</name>
    <name type="common">Dinoflagellate</name>
    <dbReference type="NCBI Taxonomy" id="89957"/>
    <lineage>
        <taxon>Eukaryota</taxon>
        <taxon>Sar</taxon>
        <taxon>Alveolata</taxon>
        <taxon>Dinophyceae</taxon>
        <taxon>Suessiales</taxon>
        <taxon>Suessiaceae</taxon>
        <taxon>Polarella</taxon>
    </lineage>
</organism>
<feature type="region of interest" description="Disordered" evidence="1">
    <location>
        <begin position="43"/>
        <end position="71"/>
    </location>
</feature>
<accession>A0A813J2J8</accession>
<name>A0A813J2J8_POLGL</name>
<dbReference type="AlphaFoldDB" id="A0A813J2J8"/>
<dbReference type="Proteomes" id="UP000626109">
    <property type="component" value="Unassembled WGS sequence"/>
</dbReference>
<evidence type="ECO:0000313" key="3">
    <source>
        <dbReference type="Proteomes" id="UP000626109"/>
    </source>
</evidence>
<comment type="caution">
    <text evidence="2">The sequence shown here is derived from an EMBL/GenBank/DDBJ whole genome shotgun (WGS) entry which is preliminary data.</text>
</comment>
<evidence type="ECO:0000313" key="2">
    <source>
        <dbReference type="EMBL" id="CAE8663522.1"/>
    </source>
</evidence>
<feature type="region of interest" description="Disordered" evidence="1">
    <location>
        <begin position="1"/>
        <end position="24"/>
    </location>
</feature>
<gene>
    <name evidence="2" type="ORF">PGLA2088_LOCUS15282</name>
</gene>
<reference evidence="2" key="1">
    <citation type="submission" date="2021-02" db="EMBL/GenBank/DDBJ databases">
        <authorList>
            <person name="Dougan E. K."/>
            <person name="Rhodes N."/>
            <person name="Thang M."/>
            <person name="Chan C."/>
        </authorList>
    </citation>
    <scope>NUCLEOTIDE SEQUENCE</scope>
</reference>
<feature type="non-terminal residue" evidence="2">
    <location>
        <position position="1"/>
    </location>
</feature>
<feature type="compositionally biased region" description="Basic residues" evidence="1">
    <location>
        <begin position="1"/>
        <end position="11"/>
    </location>
</feature>
<evidence type="ECO:0000256" key="1">
    <source>
        <dbReference type="SAM" id="MobiDB-lite"/>
    </source>
</evidence>
<proteinExistence type="predicted"/>
<feature type="non-terminal residue" evidence="2">
    <location>
        <position position="71"/>
    </location>
</feature>
<sequence>CKNHHRSKKHKDPPPEGNFWGQAALPHGAHAWPSATAVHANFQDSGQTASAVPEPSRAWADFGANFGGGRQ</sequence>